<evidence type="ECO:0008006" key="5">
    <source>
        <dbReference type="Google" id="ProtNLM"/>
    </source>
</evidence>
<evidence type="ECO:0000313" key="4">
    <source>
        <dbReference type="Proteomes" id="UP000008983"/>
    </source>
</evidence>
<reference evidence="3 4" key="1">
    <citation type="submission" date="2011-07" db="EMBL/GenBank/DDBJ databases">
        <authorList>
            <person name="Coyne R."/>
            <person name="Brami D."/>
            <person name="Johnson J."/>
            <person name="Hostetler J."/>
            <person name="Hannick L."/>
            <person name="Clark T."/>
            <person name="Cassidy-Hanley D."/>
            <person name="Inman J."/>
        </authorList>
    </citation>
    <scope>NUCLEOTIDE SEQUENCE [LARGE SCALE GENOMIC DNA]</scope>
    <source>
        <strain evidence="3 4">G5</strain>
    </source>
</reference>
<sequence>MTIKNANEFENIWKQIDQNKIDQFKLKVNIYKTVNNVKEFIVNQKSEYQSVYQQVRQCNVLSNNISSKDQEDQLRKKFTLLSQNYDELEKTIKVAKAQRQQAYNQLLQSQFQNQVNGQHDKDQSSYKFFFILIGIILAFVFFK</sequence>
<organism evidence="3 4">
    <name type="scientific">Ichthyophthirius multifiliis</name>
    <name type="common">White spot disease agent</name>
    <name type="synonym">Ich</name>
    <dbReference type="NCBI Taxonomy" id="5932"/>
    <lineage>
        <taxon>Eukaryota</taxon>
        <taxon>Sar</taxon>
        <taxon>Alveolata</taxon>
        <taxon>Ciliophora</taxon>
        <taxon>Intramacronucleata</taxon>
        <taxon>Oligohymenophorea</taxon>
        <taxon>Hymenostomatida</taxon>
        <taxon>Ophryoglenina</taxon>
        <taxon>Ichthyophthirius</taxon>
    </lineage>
</organism>
<name>G0R4C0_ICHMU</name>
<dbReference type="EMBL" id="GL984332">
    <property type="protein sequence ID" value="EGR27687.1"/>
    <property type="molecule type" value="Genomic_DNA"/>
</dbReference>
<proteinExistence type="predicted"/>
<feature type="coiled-coil region" evidence="1">
    <location>
        <begin position="71"/>
        <end position="105"/>
    </location>
</feature>
<evidence type="ECO:0000313" key="3">
    <source>
        <dbReference type="EMBL" id="EGR27687.1"/>
    </source>
</evidence>
<dbReference type="STRING" id="857967.G0R4C0"/>
<keyword evidence="2" id="KW-1133">Transmembrane helix</keyword>
<dbReference type="eggNOG" id="ENOG502R2XN">
    <property type="taxonomic scope" value="Eukaryota"/>
</dbReference>
<keyword evidence="2" id="KW-0472">Membrane</keyword>
<protein>
    <recommendedName>
        <fullName evidence="5">Transmembrane protein</fullName>
    </recommendedName>
</protein>
<dbReference type="RefSeq" id="XP_004025139.1">
    <property type="nucleotide sequence ID" value="XM_004025090.1"/>
</dbReference>
<dbReference type="InParanoid" id="G0R4C0"/>
<feature type="transmembrane region" description="Helical" evidence="2">
    <location>
        <begin position="124"/>
        <end position="142"/>
    </location>
</feature>
<accession>G0R4C0</accession>
<keyword evidence="4" id="KW-1185">Reference proteome</keyword>
<keyword evidence="2" id="KW-0812">Transmembrane</keyword>
<evidence type="ECO:0000256" key="1">
    <source>
        <dbReference type="SAM" id="Coils"/>
    </source>
</evidence>
<evidence type="ECO:0000256" key="2">
    <source>
        <dbReference type="SAM" id="Phobius"/>
    </source>
</evidence>
<dbReference type="AlphaFoldDB" id="G0R4C0"/>
<dbReference type="Proteomes" id="UP000008983">
    <property type="component" value="Unassembled WGS sequence"/>
</dbReference>
<keyword evidence="1" id="KW-0175">Coiled coil</keyword>
<gene>
    <name evidence="3" type="ORF">IMG5_191060</name>
</gene>
<dbReference type="GeneID" id="14903758"/>